<accession>A0A0A9EZP3</accession>
<sequence length="28" mass="3257">MPQFIDTLHAENPYPSNCTFKPLCSVFR</sequence>
<reference evidence="1" key="2">
    <citation type="journal article" date="2015" name="Data Brief">
        <title>Shoot transcriptome of the giant reed, Arundo donax.</title>
        <authorList>
            <person name="Barrero R.A."/>
            <person name="Guerrero F.D."/>
            <person name="Moolhuijzen P."/>
            <person name="Goolsby J.A."/>
            <person name="Tidwell J."/>
            <person name="Bellgard S.E."/>
            <person name="Bellgard M.I."/>
        </authorList>
    </citation>
    <scope>NUCLEOTIDE SEQUENCE</scope>
    <source>
        <tissue evidence="1">Shoot tissue taken approximately 20 cm above the soil surface</tissue>
    </source>
</reference>
<organism evidence="1">
    <name type="scientific">Arundo donax</name>
    <name type="common">Giant reed</name>
    <name type="synonym">Donax arundinaceus</name>
    <dbReference type="NCBI Taxonomy" id="35708"/>
    <lineage>
        <taxon>Eukaryota</taxon>
        <taxon>Viridiplantae</taxon>
        <taxon>Streptophyta</taxon>
        <taxon>Embryophyta</taxon>
        <taxon>Tracheophyta</taxon>
        <taxon>Spermatophyta</taxon>
        <taxon>Magnoliopsida</taxon>
        <taxon>Liliopsida</taxon>
        <taxon>Poales</taxon>
        <taxon>Poaceae</taxon>
        <taxon>PACMAD clade</taxon>
        <taxon>Arundinoideae</taxon>
        <taxon>Arundineae</taxon>
        <taxon>Arundo</taxon>
    </lineage>
</organism>
<protein>
    <submittedName>
        <fullName evidence="1">Uncharacterized protein</fullName>
    </submittedName>
</protein>
<evidence type="ECO:0000313" key="1">
    <source>
        <dbReference type="EMBL" id="JAE06230.1"/>
    </source>
</evidence>
<reference evidence="1" key="1">
    <citation type="submission" date="2014-09" db="EMBL/GenBank/DDBJ databases">
        <authorList>
            <person name="Magalhaes I.L.F."/>
            <person name="Oliveira U."/>
            <person name="Santos F.R."/>
            <person name="Vidigal T.H.D.A."/>
            <person name="Brescovit A.D."/>
            <person name="Santos A.J."/>
        </authorList>
    </citation>
    <scope>NUCLEOTIDE SEQUENCE</scope>
    <source>
        <tissue evidence="1">Shoot tissue taken approximately 20 cm above the soil surface</tissue>
    </source>
</reference>
<name>A0A0A9EZP3_ARUDO</name>
<dbReference type="AlphaFoldDB" id="A0A0A9EZP3"/>
<proteinExistence type="predicted"/>
<dbReference type="EMBL" id="GBRH01191666">
    <property type="protein sequence ID" value="JAE06230.1"/>
    <property type="molecule type" value="Transcribed_RNA"/>
</dbReference>